<name>A0A1H3N0H5_9GAMM</name>
<dbReference type="STRING" id="595670.SAMN05421643_13422"/>
<dbReference type="RefSeq" id="WP_092692636.1">
    <property type="nucleotide sequence ID" value="NZ_FNPK01000034.1"/>
</dbReference>
<dbReference type="Proteomes" id="UP000199035">
    <property type="component" value="Unassembled WGS sequence"/>
</dbReference>
<dbReference type="EMBL" id="FNPK01000034">
    <property type="protein sequence ID" value="SDY82402.1"/>
    <property type="molecule type" value="Genomic_DNA"/>
</dbReference>
<reference evidence="2" key="1">
    <citation type="submission" date="2016-10" db="EMBL/GenBank/DDBJ databases">
        <authorList>
            <person name="Varghese N."/>
            <person name="Submissions S."/>
        </authorList>
    </citation>
    <scope>NUCLEOTIDE SEQUENCE [LARGE SCALE GENOMIC DNA]</scope>
    <source>
        <strain evidence="2">ANC 5109</strain>
    </source>
</reference>
<accession>A0A1H3N0H5</accession>
<protein>
    <submittedName>
        <fullName evidence="1">Uncharacterized protein</fullName>
    </submittedName>
</protein>
<keyword evidence="2" id="KW-1185">Reference proteome</keyword>
<organism evidence="1 2">
    <name type="scientific">Acinetobacter kyonggiensis</name>
    <dbReference type="NCBI Taxonomy" id="595670"/>
    <lineage>
        <taxon>Bacteria</taxon>
        <taxon>Pseudomonadati</taxon>
        <taxon>Pseudomonadota</taxon>
        <taxon>Gammaproteobacteria</taxon>
        <taxon>Moraxellales</taxon>
        <taxon>Moraxellaceae</taxon>
        <taxon>Acinetobacter</taxon>
    </lineage>
</organism>
<evidence type="ECO:0000313" key="2">
    <source>
        <dbReference type="Proteomes" id="UP000199035"/>
    </source>
</evidence>
<proteinExistence type="predicted"/>
<gene>
    <name evidence="1" type="ORF">SAMN05421643_13422</name>
</gene>
<dbReference type="AlphaFoldDB" id="A0A1H3N0H5"/>
<evidence type="ECO:0000313" key="1">
    <source>
        <dbReference type="EMBL" id="SDY82402.1"/>
    </source>
</evidence>
<sequence>MKKYGVEIVDRPKIKATKILDLSSKKGELLVRKLTIKILNRHKKTFQRLADL</sequence>